<comment type="subcellular location">
    <subcellularLocation>
        <location evidence="1">Cell membrane</location>
        <topology evidence="1">Multi-pass membrane protein</topology>
    </subcellularLocation>
</comment>
<reference evidence="8 9" key="1">
    <citation type="submission" date="2021-01" db="EMBL/GenBank/DDBJ databases">
        <title>Brevundimonas vitis sp. nov., an bacterium isolated from grape (Vitis vinifera).</title>
        <authorList>
            <person name="Jiang L."/>
            <person name="Lee J."/>
        </authorList>
    </citation>
    <scope>NUCLEOTIDE SEQUENCE [LARGE SCALE GENOMIC DNA]</scope>
    <source>
        <strain evidence="8 9">GRTSA-9</strain>
    </source>
</reference>
<proteinExistence type="inferred from homology"/>
<evidence type="ECO:0000256" key="5">
    <source>
        <dbReference type="ARBA" id="ARBA00022989"/>
    </source>
</evidence>
<dbReference type="PANTHER" id="PTHR34584">
    <property type="entry name" value="NA(+)/H(+) ANTIPORTER SUBUNIT E1"/>
    <property type="match status" value="1"/>
</dbReference>
<dbReference type="InterPro" id="IPR002758">
    <property type="entry name" value="Cation_antiport_E"/>
</dbReference>
<evidence type="ECO:0000256" key="7">
    <source>
        <dbReference type="SAM" id="Phobius"/>
    </source>
</evidence>
<keyword evidence="6 7" id="KW-0472">Membrane</keyword>
<keyword evidence="9" id="KW-1185">Reference proteome</keyword>
<keyword evidence="3" id="KW-1003">Cell membrane</keyword>
<dbReference type="PANTHER" id="PTHR34584:SF1">
    <property type="entry name" value="NA(+)_H(+) ANTIPORTER SUBUNIT E1"/>
    <property type="match status" value="1"/>
</dbReference>
<keyword evidence="4 7" id="KW-0812">Transmembrane</keyword>
<dbReference type="Pfam" id="PF01899">
    <property type="entry name" value="MNHE"/>
    <property type="match status" value="1"/>
</dbReference>
<evidence type="ECO:0000313" key="9">
    <source>
        <dbReference type="Proteomes" id="UP000595448"/>
    </source>
</evidence>
<evidence type="ECO:0000256" key="3">
    <source>
        <dbReference type="ARBA" id="ARBA00022475"/>
    </source>
</evidence>
<dbReference type="PIRSF" id="PIRSF019239">
    <property type="entry name" value="MrpE"/>
    <property type="match status" value="1"/>
</dbReference>
<evidence type="ECO:0000256" key="4">
    <source>
        <dbReference type="ARBA" id="ARBA00022692"/>
    </source>
</evidence>
<comment type="similarity">
    <text evidence="2">Belongs to the CPA3 antiporters (TC 2.A.63) subunit E family.</text>
</comment>
<dbReference type="EMBL" id="CP067977">
    <property type="protein sequence ID" value="QQQ19928.1"/>
    <property type="molecule type" value="Genomic_DNA"/>
</dbReference>
<dbReference type="NCBIfam" id="NF006520">
    <property type="entry name" value="PRK08965.1-4"/>
    <property type="match status" value="1"/>
</dbReference>
<accession>A0ABX7BQN0</accession>
<protein>
    <submittedName>
        <fullName evidence="8">Na+/H+ antiporter subunit E</fullName>
    </submittedName>
</protein>
<organism evidence="8 9">
    <name type="scientific">Brevundimonas vitisensis</name>
    <dbReference type="NCBI Taxonomy" id="2800818"/>
    <lineage>
        <taxon>Bacteria</taxon>
        <taxon>Pseudomonadati</taxon>
        <taxon>Pseudomonadota</taxon>
        <taxon>Alphaproteobacteria</taxon>
        <taxon>Caulobacterales</taxon>
        <taxon>Caulobacteraceae</taxon>
        <taxon>Brevundimonas</taxon>
    </lineage>
</organism>
<sequence length="162" mass="18328">MRRLFPHPLLSLGVLAMWLALQSSLAPATVLMGLILAVLTPFAMRALEPERPKVGSPLRILELAGVVLKDIVRSNYAVASILLGRRGRERVSGFVRIKLDLRDRYGLAALAIILTATPGTLWVQYDAATGTLLLHVFDLLDENEWRRLVKERYERRLREIFE</sequence>
<evidence type="ECO:0000256" key="1">
    <source>
        <dbReference type="ARBA" id="ARBA00004651"/>
    </source>
</evidence>
<gene>
    <name evidence="8" type="ORF">JIP62_00195</name>
</gene>
<evidence type="ECO:0000313" key="8">
    <source>
        <dbReference type="EMBL" id="QQQ19928.1"/>
    </source>
</evidence>
<keyword evidence="5 7" id="KW-1133">Transmembrane helix</keyword>
<name>A0ABX7BQN0_9CAUL</name>
<evidence type="ECO:0000256" key="6">
    <source>
        <dbReference type="ARBA" id="ARBA00023136"/>
    </source>
</evidence>
<evidence type="ECO:0000256" key="2">
    <source>
        <dbReference type="ARBA" id="ARBA00006228"/>
    </source>
</evidence>
<dbReference type="Proteomes" id="UP000595448">
    <property type="component" value="Chromosome"/>
</dbReference>
<feature type="transmembrane region" description="Helical" evidence="7">
    <location>
        <begin position="105"/>
        <end position="125"/>
    </location>
</feature>